<dbReference type="Gene3D" id="1.20.1440.100">
    <property type="entry name" value="SG protein - dephosphorylation function"/>
    <property type="match status" value="1"/>
</dbReference>
<dbReference type="InterPro" id="IPR050582">
    <property type="entry name" value="HAD-like_SerB"/>
</dbReference>
<keyword evidence="1" id="KW-0479">Metal-binding</keyword>
<protein>
    <submittedName>
        <fullName evidence="5">HAD-superfamily subfamily IB hydrolase, TIGR01490</fullName>
    </submittedName>
</protein>
<dbReference type="Gene3D" id="3.40.50.1000">
    <property type="entry name" value="HAD superfamily/HAD-like"/>
    <property type="match status" value="1"/>
</dbReference>
<dbReference type="KEGG" id="ipa:Isop_0084"/>
<dbReference type="OrthoDB" id="25607at2"/>
<dbReference type="Pfam" id="PF12710">
    <property type="entry name" value="HAD"/>
    <property type="match status" value="1"/>
</dbReference>
<accession>E8R5E0</accession>
<proteinExistence type="predicted"/>
<dbReference type="RefSeq" id="WP_013562970.1">
    <property type="nucleotide sequence ID" value="NC_014962.1"/>
</dbReference>
<name>E8R5E0_ISOPI</name>
<dbReference type="NCBIfam" id="TIGR01488">
    <property type="entry name" value="HAD-SF-IB"/>
    <property type="match status" value="1"/>
</dbReference>
<evidence type="ECO:0000313" key="5">
    <source>
        <dbReference type="EMBL" id="ADV60681.1"/>
    </source>
</evidence>
<evidence type="ECO:0000256" key="2">
    <source>
        <dbReference type="ARBA" id="ARBA00022801"/>
    </source>
</evidence>
<evidence type="ECO:0000313" key="6">
    <source>
        <dbReference type="Proteomes" id="UP000008631"/>
    </source>
</evidence>
<organism evidence="5 6">
    <name type="scientific">Isosphaera pallida (strain ATCC 43644 / DSM 9630 / IS1B)</name>
    <dbReference type="NCBI Taxonomy" id="575540"/>
    <lineage>
        <taxon>Bacteria</taxon>
        <taxon>Pseudomonadati</taxon>
        <taxon>Planctomycetota</taxon>
        <taxon>Planctomycetia</taxon>
        <taxon>Isosphaerales</taxon>
        <taxon>Isosphaeraceae</taxon>
        <taxon>Isosphaera</taxon>
    </lineage>
</organism>
<dbReference type="eggNOG" id="COG0560">
    <property type="taxonomic scope" value="Bacteria"/>
</dbReference>
<dbReference type="PANTHER" id="PTHR43344">
    <property type="entry name" value="PHOSPHOSERINE PHOSPHATASE"/>
    <property type="match status" value="1"/>
</dbReference>
<keyword evidence="6" id="KW-1185">Reference proteome</keyword>
<evidence type="ECO:0000256" key="4">
    <source>
        <dbReference type="SAM" id="MobiDB-lite"/>
    </source>
</evidence>
<evidence type="ECO:0000256" key="1">
    <source>
        <dbReference type="ARBA" id="ARBA00022723"/>
    </source>
</evidence>
<gene>
    <name evidence="5" type="ordered locus">Isop_0084</name>
</gene>
<dbReference type="EMBL" id="CP002353">
    <property type="protein sequence ID" value="ADV60681.1"/>
    <property type="molecule type" value="Genomic_DNA"/>
</dbReference>
<dbReference type="InParanoid" id="E8R5E0"/>
<dbReference type="AlphaFoldDB" id="E8R5E0"/>
<feature type="region of interest" description="Disordered" evidence="4">
    <location>
        <begin position="1"/>
        <end position="32"/>
    </location>
</feature>
<dbReference type="InterPro" id="IPR036412">
    <property type="entry name" value="HAD-like_sf"/>
</dbReference>
<dbReference type="PANTHER" id="PTHR43344:SF13">
    <property type="entry name" value="PHOSPHATASE RV3661-RELATED"/>
    <property type="match status" value="1"/>
</dbReference>
<dbReference type="InterPro" id="IPR023214">
    <property type="entry name" value="HAD_sf"/>
</dbReference>
<reference evidence="5 6" key="2">
    <citation type="journal article" date="2011" name="Stand. Genomic Sci.">
        <title>Complete genome sequence of Isosphaera pallida type strain (IS1B).</title>
        <authorList>
            <consortium name="US DOE Joint Genome Institute (JGI-PGF)"/>
            <person name="Goker M."/>
            <person name="Cleland D."/>
            <person name="Saunders E."/>
            <person name="Lapidus A."/>
            <person name="Nolan M."/>
            <person name="Lucas S."/>
            <person name="Hammon N."/>
            <person name="Deshpande S."/>
            <person name="Cheng J.F."/>
            <person name="Tapia R."/>
            <person name="Han C."/>
            <person name="Goodwin L."/>
            <person name="Pitluck S."/>
            <person name="Liolios K."/>
            <person name="Pagani I."/>
            <person name="Ivanova N."/>
            <person name="Mavromatis K."/>
            <person name="Pati A."/>
            <person name="Chen A."/>
            <person name="Palaniappan K."/>
            <person name="Land M."/>
            <person name="Hauser L."/>
            <person name="Chang Y.J."/>
            <person name="Jeffries C.D."/>
            <person name="Detter J.C."/>
            <person name="Beck B."/>
            <person name="Woyke T."/>
            <person name="Bristow J."/>
            <person name="Eisen J.A."/>
            <person name="Markowitz V."/>
            <person name="Hugenholtz P."/>
            <person name="Kyrpides N.C."/>
            <person name="Klenk H.P."/>
        </authorList>
    </citation>
    <scope>NUCLEOTIDE SEQUENCE [LARGE SCALE GENOMIC DNA]</scope>
    <source>
        <strain evidence="6">ATCC 43644 / DSM 9630 / IS1B</strain>
    </source>
</reference>
<reference key="1">
    <citation type="submission" date="2010-11" db="EMBL/GenBank/DDBJ databases">
        <title>The complete sequence of chromosome of Isophaera pallida ATCC 43644.</title>
        <authorList>
            <consortium name="US DOE Joint Genome Institute (JGI-PGF)"/>
            <person name="Lucas S."/>
            <person name="Copeland A."/>
            <person name="Lapidus A."/>
            <person name="Bruce D."/>
            <person name="Goodwin L."/>
            <person name="Pitluck S."/>
            <person name="Kyrpides N."/>
            <person name="Mavromatis K."/>
            <person name="Pagani I."/>
            <person name="Ivanova N."/>
            <person name="Saunders E."/>
            <person name="Brettin T."/>
            <person name="Detter J.C."/>
            <person name="Han C."/>
            <person name="Tapia R."/>
            <person name="Land M."/>
            <person name="Hauser L."/>
            <person name="Markowitz V."/>
            <person name="Cheng J.-F."/>
            <person name="Hugenholtz P."/>
            <person name="Woyke T."/>
            <person name="Wu D."/>
            <person name="Eisen J.A."/>
        </authorList>
    </citation>
    <scope>NUCLEOTIDE SEQUENCE</scope>
    <source>
        <strain>ATCC 43644</strain>
    </source>
</reference>
<dbReference type="NCBIfam" id="TIGR01490">
    <property type="entry name" value="HAD-SF-IB-hyp1"/>
    <property type="match status" value="1"/>
</dbReference>
<dbReference type="STRING" id="575540.Isop_0084"/>
<dbReference type="GO" id="GO:0016787">
    <property type="term" value="F:hydrolase activity"/>
    <property type="evidence" value="ECO:0007669"/>
    <property type="project" value="UniProtKB-KW"/>
</dbReference>
<dbReference type="SUPFAM" id="SSF56784">
    <property type="entry name" value="HAD-like"/>
    <property type="match status" value="1"/>
</dbReference>
<sequence length="272" mass="30035">MSNANESVPPRPFDASASSLTGSAAVDPQAPRVIGRDDHDWPLFDPAPAAVLLDVDGTLLPNTTTFLFARMLRRRGFIKRSILLRALYHGLQHHFGQLDYAKLVEFACSNLTAIPDGQLRAMAEENFELQVKPRLFLGVVDHVRWLRDQGAAVAMVSSSPEVVLRPLADHLGCNDLLTTPVRVENGRFLGLGDGPPCYGAGKLHWAQVWAKSRGIRLDHAAAYADNWSDRPLLEAVGVAAVVHPRCRLRQLARERGWLILRPRVAASRSRAH</sequence>
<dbReference type="Proteomes" id="UP000008631">
    <property type="component" value="Chromosome"/>
</dbReference>
<keyword evidence="2 5" id="KW-0378">Hydrolase</keyword>
<dbReference type="HOGENOM" id="CLU_1170033_0_0_0"/>
<dbReference type="InterPro" id="IPR006385">
    <property type="entry name" value="HAD_hydro_SerB1"/>
</dbReference>
<dbReference type="GO" id="GO:0046872">
    <property type="term" value="F:metal ion binding"/>
    <property type="evidence" value="ECO:0007669"/>
    <property type="project" value="UniProtKB-KW"/>
</dbReference>
<keyword evidence="3" id="KW-0460">Magnesium</keyword>
<evidence type="ECO:0000256" key="3">
    <source>
        <dbReference type="ARBA" id="ARBA00022842"/>
    </source>
</evidence>